<sequence length="50" mass="5619">KKLGWDAKSNENPLLAMLRPMILSIVGKSGDQDVINEAKKRFERHIAGEL</sequence>
<feature type="non-terminal residue" evidence="1">
    <location>
        <position position="1"/>
    </location>
</feature>
<dbReference type="Proteomes" id="UP000663844">
    <property type="component" value="Unassembled WGS sequence"/>
</dbReference>
<organism evidence="1 2">
    <name type="scientific">Adineta steineri</name>
    <dbReference type="NCBI Taxonomy" id="433720"/>
    <lineage>
        <taxon>Eukaryota</taxon>
        <taxon>Metazoa</taxon>
        <taxon>Spiralia</taxon>
        <taxon>Gnathifera</taxon>
        <taxon>Rotifera</taxon>
        <taxon>Eurotatoria</taxon>
        <taxon>Bdelloidea</taxon>
        <taxon>Adinetida</taxon>
        <taxon>Adinetidae</taxon>
        <taxon>Adineta</taxon>
    </lineage>
</organism>
<protein>
    <submittedName>
        <fullName evidence="1">Uncharacterized protein</fullName>
    </submittedName>
</protein>
<gene>
    <name evidence="1" type="ORF">OXD698_LOCUS53750</name>
</gene>
<reference evidence="1" key="1">
    <citation type="submission" date="2021-02" db="EMBL/GenBank/DDBJ databases">
        <authorList>
            <person name="Nowell W R."/>
        </authorList>
    </citation>
    <scope>NUCLEOTIDE SEQUENCE</scope>
</reference>
<proteinExistence type="predicted"/>
<evidence type="ECO:0000313" key="1">
    <source>
        <dbReference type="EMBL" id="CAF4439890.1"/>
    </source>
</evidence>
<dbReference type="Gene3D" id="1.25.50.20">
    <property type="match status" value="1"/>
</dbReference>
<evidence type="ECO:0000313" key="2">
    <source>
        <dbReference type="Proteomes" id="UP000663844"/>
    </source>
</evidence>
<dbReference type="AlphaFoldDB" id="A0A820RKG4"/>
<name>A0A820RKG4_9BILA</name>
<feature type="non-terminal residue" evidence="1">
    <location>
        <position position="50"/>
    </location>
</feature>
<accession>A0A820RKG4</accession>
<dbReference type="EMBL" id="CAJOAZ010031407">
    <property type="protein sequence ID" value="CAF4439890.1"/>
    <property type="molecule type" value="Genomic_DNA"/>
</dbReference>
<comment type="caution">
    <text evidence="1">The sequence shown here is derived from an EMBL/GenBank/DDBJ whole genome shotgun (WGS) entry which is preliminary data.</text>
</comment>